<reference evidence="2" key="1">
    <citation type="submission" date="2017-07" db="EMBL/GenBank/DDBJ databases">
        <title>Taro Niue Genome Assembly and Annotation.</title>
        <authorList>
            <person name="Atibalentja N."/>
            <person name="Keating K."/>
            <person name="Fields C.J."/>
        </authorList>
    </citation>
    <scope>NUCLEOTIDE SEQUENCE</scope>
    <source>
        <strain evidence="2">Niue_2</strain>
        <tissue evidence="2">Leaf</tissue>
    </source>
</reference>
<organism evidence="2 3">
    <name type="scientific">Colocasia esculenta</name>
    <name type="common">Wild taro</name>
    <name type="synonym">Arum esculentum</name>
    <dbReference type="NCBI Taxonomy" id="4460"/>
    <lineage>
        <taxon>Eukaryota</taxon>
        <taxon>Viridiplantae</taxon>
        <taxon>Streptophyta</taxon>
        <taxon>Embryophyta</taxon>
        <taxon>Tracheophyta</taxon>
        <taxon>Spermatophyta</taxon>
        <taxon>Magnoliopsida</taxon>
        <taxon>Liliopsida</taxon>
        <taxon>Araceae</taxon>
        <taxon>Aroideae</taxon>
        <taxon>Colocasieae</taxon>
        <taxon>Colocasia</taxon>
    </lineage>
</organism>
<proteinExistence type="predicted"/>
<keyword evidence="3" id="KW-1185">Reference proteome</keyword>
<feature type="compositionally biased region" description="Basic residues" evidence="1">
    <location>
        <begin position="70"/>
        <end position="79"/>
    </location>
</feature>
<gene>
    <name evidence="2" type="ORF">Taro_030624</name>
</gene>
<name>A0A843VSE9_COLES</name>
<feature type="region of interest" description="Disordered" evidence="1">
    <location>
        <begin position="1"/>
        <end position="129"/>
    </location>
</feature>
<evidence type="ECO:0000256" key="1">
    <source>
        <dbReference type="SAM" id="MobiDB-lite"/>
    </source>
</evidence>
<sequence>VSSMKTCKSRKGTEEKYYMAHDSSIGSSRSDDSEGSHMSEKSRNSQESEVDALKAAKRKNHVSIENQKKKMEKKTRVHKVSTPPLATQNVSRKSPTPHHAKRYQRVPPPSSQPKGDQRYSKGSQRFQQMQSHYGKLQVNAQPICFKCNRSSHLAKFYWNKNQHSHRNVNLVDANLCDLQNIGLPESSSLTPFSLSLALSSCLLLPHYFQELYKDNWRNVEHETVTNRPRKRRNMVQLP</sequence>
<evidence type="ECO:0000313" key="3">
    <source>
        <dbReference type="Proteomes" id="UP000652761"/>
    </source>
</evidence>
<protein>
    <submittedName>
        <fullName evidence="2">Uncharacterized protein</fullName>
    </submittedName>
</protein>
<feature type="compositionally biased region" description="Basic residues" evidence="1">
    <location>
        <begin position="95"/>
        <end position="104"/>
    </location>
</feature>
<dbReference type="AlphaFoldDB" id="A0A843VSE9"/>
<feature type="compositionally biased region" description="Polar residues" evidence="1">
    <location>
        <begin position="120"/>
        <end position="129"/>
    </location>
</feature>
<feature type="compositionally biased region" description="Basic and acidic residues" evidence="1">
    <location>
        <begin position="29"/>
        <end position="54"/>
    </location>
</feature>
<evidence type="ECO:0000313" key="2">
    <source>
        <dbReference type="EMBL" id="MQL97926.1"/>
    </source>
</evidence>
<comment type="caution">
    <text evidence="2">The sequence shown here is derived from an EMBL/GenBank/DDBJ whole genome shotgun (WGS) entry which is preliminary data.</text>
</comment>
<feature type="non-terminal residue" evidence="2">
    <location>
        <position position="1"/>
    </location>
</feature>
<dbReference type="Proteomes" id="UP000652761">
    <property type="component" value="Unassembled WGS sequence"/>
</dbReference>
<feature type="compositionally biased region" description="Polar residues" evidence="1">
    <location>
        <begin position="84"/>
        <end position="94"/>
    </location>
</feature>
<dbReference type="EMBL" id="NMUH01002118">
    <property type="protein sequence ID" value="MQL97926.1"/>
    <property type="molecule type" value="Genomic_DNA"/>
</dbReference>
<accession>A0A843VSE9</accession>